<protein>
    <submittedName>
        <fullName evidence="1">Unannotated protein</fullName>
    </submittedName>
</protein>
<reference evidence="1" key="1">
    <citation type="submission" date="2020-05" db="EMBL/GenBank/DDBJ databases">
        <authorList>
            <person name="Chiriac C."/>
            <person name="Salcher M."/>
            <person name="Ghai R."/>
            <person name="Kavagutti S V."/>
        </authorList>
    </citation>
    <scope>NUCLEOTIDE SEQUENCE</scope>
</reference>
<name>A0A6J5YX43_9ZZZZ</name>
<proteinExistence type="predicted"/>
<gene>
    <name evidence="1" type="ORF">UFOPK3775_00268</name>
</gene>
<dbReference type="AlphaFoldDB" id="A0A6J5YX43"/>
<accession>A0A6J5YX43</accession>
<organism evidence="1">
    <name type="scientific">freshwater metagenome</name>
    <dbReference type="NCBI Taxonomy" id="449393"/>
    <lineage>
        <taxon>unclassified sequences</taxon>
        <taxon>metagenomes</taxon>
        <taxon>ecological metagenomes</taxon>
    </lineage>
</organism>
<dbReference type="Pfam" id="PF14390">
    <property type="entry name" value="DUF4420"/>
    <property type="match status" value="1"/>
</dbReference>
<evidence type="ECO:0000313" key="1">
    <source>
        <dbReference type="EMBL" id="CAB4332243.1"/>
    </source>
</evidence>
<dbReference type="EMBL" id="CAESAK010000021">
    <property type="protein sequence ID" value="CAB4332243.1"/>
    <property type="molecule type" value="Genomic_DNA"/>
</dbReference>
<dbReference type="InterPro" id="IPR025534">
    <property type="entry name" value="DUF4420"/>
</dbReference>
<sequence length="320" mass="35614">MWDSKLIAEKISSNEIPAELKPEFIHLRLFDIEKSIGVGADGQGNTVLVLPGQPEVPAFQTSFASYDPWAQLTVFETGKQLQGISVLRCDIDLTDLDNVEAAAAVFLGLIDLQEKFGKTGKAIWQLKSLFENRLKFTLSDDVVTGLIGELLVILASSNPSVAIAYWHTNTDDKFDFSGEEFRLEVKSTTGNSRNHNFSSYQIPGNVPDKIFIASTQLVRIEKGTTFSEILGKIENRVEVDVFQKVISNVNGTLGIPYELVVDFQIDYQPSIDSVRVYRGLDVPRPTATEGVISMKWLASLDEITPVKSIYEDFFIQNTPK</sequence>